<gene>
    <name evidence="1" type="primary">dpdI</name>
    <name evidence="1" type="ORF">QM089_06975</name>
</gene>
<sequence>MTNLIEQLNELVDQLSINNSAENAKTEIDSLNKVSRQASNIASPLTRLCRVHAALSIIDTDLAQPPIFDEEIYEQLKTSTATIESLLQLWEQNGDLSQGEQLDNALSSCNVTITKVTEIEEQVWNKWSESLKQRALLAESLLESQRNLSAVKEVVKNYRSFSEQLLNLLSSMPDDEALVIKCQELANHMEELKGQMEFDIPKDVEHFLNEFSFNGQPSLKSLTPDVLEWLNEKNMLGNFILRQVL</sequence>
<dbReference type="RefSeq" id="WP_261731470.1">
    <property type="nucleotide sequence ID" value="NZ_JAIJZU010000003.1"/>
</dbReference>
<dbReference type="AlphaFoldDB" id="A0AAE4PXC3"/>
<organism evidence="1 2">
    <name type="scientific">Shewanella xiamenensis</name>
    <dbReference type="NCBI Taxonomy" id="332186"/>
    <lineage>
        <taxon>Bacteria</taxon>
        <taxon>Pseudomonadati</taxon>
        <taxon>Pseudomonadota</taxon>
        <taxon>Gammaproteobacteria</taxon>
        <taxon>Alteromonadales</taxon>
        <taxon>Shewanellaceae</taxon>
        <taxon>Shewanella</taxon>
    </lineage>
</organism>
<protein>
    <submittedName>
        <fullName evidence="1">Protein DpdI</fullName>
    </submittedName>
</protein>
<proteinExistence type="predicted"/>
<reference evidence="1" key="1">
    <citation type="submission" date="2023-05" db="EMBL/GenBank/DDBJ databases">
        <title>Colonisation of extended spectrum b-lactamase- and carbapenemase-producing bacteria on hospital surfaces from low- and middle-income countries.</title>
        <authorList>
            <person name="Nieto-Rosado M."/>
            <person name="Sands K."/>
            <person name="Iregbu K."/>
            <person name="Zahra R."/>
            <person name="Mazarati J.B."/>
            <person name="Mehtar S."/>
            <person name="Barnards-Group B."/>
            <person name="Walsh T.R."/>
        </authorList>
    </citation>
    <scope>NUCLEOTIDE SEQUENCE</scope>
    <source>
        <strain evidence="1">PP-E493</strain>
    </source>
</reference>
<dbReference type="EMBL" id="JASGOQ010000001">
    <property type="protein sequence ID" value="MDV5390006.1"/>
    <property type="molecule type" value="Genomic_DNA"/>
</dbReference>
<evidence type="ECO:0000313" key="2">
    <source>
        <dbReference type="Proteomes" id="UP001187859"/>
    </source>
</evidence>
<evidence type="ECO:0000313" key="1">
    <source>
        <dbReference type="EMBL" id="MDV5390006.1"/>
    </source>
</evidence>
<dbReference type="Proteomes" id="UP001187859">
    <property type="component" value="Unassembled WGS sequence"/>
</dbReference>
<comment type="caution">
    <text evidence="1">The sequence shown here is derived from an EMBL/GenBank/DDBJ whole genome shotgun (WGS) entry which is preliminary data.</text>
</comment>
<accession>A0AAE4PXC3</accession>
<dbReference type="NCBIfam" id="NF041066">
    <property type="entry name" value="DpdI"/>
    <property type="match status" value="1"/>
</dbReference>
<name>A0AAE4PXC3_9GAMM</name>